<evidence type="ECO:0000259" key="4">
    <source>
        <dbReference type="Pfam" id="PF02729"/>
    </source>
</evidence>
<name>A0ABR4SQ17_BARQI</name>
<comment type="caution">
    <text evidence="5">The sequence shown here is derived from an EMBL/GenBank/DDBJ whole genome shotgun (WGS) entry which is preliminary data.</text>
</comment>
<sequence>MLTGSEIQLDHSEIIADTARVLSRFVDIVTLRTTIHHRMLELAQYAPISVINALTDDLHSCQILADMLTYEEYRRPIASKIFAWMRDRNNALHSLIEGTAFFNFHLRIATPKGSKPQEKFLHWAHKRRAHITLTQIPKNLLKMLTVL</sequence>
<keyword evidence="6" id="KW-1185">Reference proteome</keyword>
<reference evidence="5 6" key="1">
    <citation type="submission" date="2012-04" db="EMBL/GenBank/DDBJ databases">
        <title>The Genome Sequence of Bartonella quintana JK 68.</title>
        <authorList>
            <consortium name="The Broad Institute Genome Sequencing Platform"/>
            <consortium name="The Broad Institute Genome Sequencing Center for Infectious Disease"/>
            <person name="Feldgarden M."/>
            <person name="Kirby J."/>
            <person name="Kosoy M."/>
            <person name="Birtles R."/>
            <person name="Probert W.S."/>
            <person name="Chiaraviglio L."/>
            <person name="Walker B."/>
            <person name="Young S.K."/>
            <person name="Zeng Q."/>
            <person name="Gargeya S."/>
            <person name="Fitzgerald M."/>
            <person name="Haas B."/>
            <person name="Abouelleil A."/>
            <person name="Alvarado L."/>
            <person name="Arachchi H.M."/>
            <person name="Berlin A.M."/>
            <person name="Chapman S.B."/>
            <person name="Goldberg J."/>
            <person name="Griggs A."/>
            <person name="Gujja S."/>
            <person name="Hansen M."/>
            <person name="Howarth C."/>
            <person name="Imamovic A."/>
            <person name="Larimer J."/>
            <person name="McCowen C."/>
            <person name="Montmayeur A."/>
            <person name="Murphy C."/>
            <person name="Neiman D."/>
            <person name="Pearson M."/>
            <person name="Priest M."/>
            <person name="Roberts A."/>
            <person name="Saif S."/>
            <person name="Shea T."/>
            <person name="Sisk P."/>
            <person name="Sykes S."/>
            <person name="Wortman J."/>
            <person name="Nusbaum C."/>
            <person name="Birren B."/>
        </authorList>
    </citation>
    <scope>NUCLEOTIDE SEQUENCE [LARGE SCALE GENOMIC DNA]</scope>
    <source>
        <strain evidence="5 6">JK 68</strain>
    </source>
</reference>
<evidence type="ECO:0000313" key="6">
    <source>
        <dbReference type="Proteomes" id="UP000027143"/>
    </source>
</evidence>
<dbReference type="InterPro" id="IPR002292">
    <property type="entry name" value="Orn/put_carbamltrans"/>
</dbReference>
<protein>
    <recommendedName>
        <fullName evidence="7">Aspartate/ornithine carbamoyltransferase carbamoyl-P binding domain-containing protein</fullName>
    </recommendedName>
</protein>
<dbReference type="PANTHER" id="PTHR45753">
    <property type="entry name" value="ORNITHINE CARBAMOYLTRANSFERASE, MITOCHONDRIAL"/>
    <property type="match status" value="1"/>
</dbReference>
<dbReference type="Pfam" id="PF00185">
    <property type="entry name" value="OTCace"/>
    <property type="match status" value="1"/>
</dbReference>
<gene>
    <name evidence="5" type="ORF">O7U_00872</name>
</gene>
<dbReference type="PRINTS" id="PR00102">
    <property type="entry name" value="OTCASE"/>
</dbReference>
<organism evidence="5 6">
    <name type="scientific">Bartonella quintana JK 68</name>
    <dbReference type="NCBI Taxonomy" id="1134503"/>
    <lineage>
        <taxon>Bacteria</taxon>
        <taxon>Pseudomonadati</taxon>
        <taxon>Pseudomonadota</taxon>
        <taxon>Alphaproteobacteria</taxon>
        <taxon>Hyphomicrobiales</taxon>
        <taxon>Bartonellaceae</taxon>
        <taxon>Bartonella</taxon>
    </lineage>
</organism>
<feature type="domain" description="Aspartate/ornithine carbamoyltransferase Asp/Orn-binding" evidence="3">
    <location>
        <begin position="82"/>
        <end position="142"/>
    </location>
</feature>
<evidence type="ECO:0000259" key="3">
    <source>
        <dbReference type="Pfam" id="PF00185"/>
    </source>
</evidence>
<dbReference type="EMBL" id="AHPD01000011">
    <property type="protein sequence ID" value="KEC65222.1"/>
    <property type="molecule type" value="Genomic_DNA"/>
</dbReference>
<dbReference type="Proteomes" id="UP000027143">
    <property type="component" value="Unassembled WGS sequence"/>
</dbReference>
<feature type="domain" description="Aspartate/ornithine carbamoyltransferase carbamoyl-P binding" evidence="4">
    <location>
        <begin position="5"/>
        <end position="72"/>
    </location>
</feature>
<evidence type="ECO:0008006" key="7">
    <source>
        <dbReference type="Google" id="ProtNLM"/>
    </source>
</evidence>
<dbReference type="PANTHER" id="PTHR45753:SF3">
    <property type="entry name" value="ORNITHINE TRANSCARBAMYLASE, MITOCHONDRIAL"/>
    <property type="match status" value="1"/>
</dbReference>
<dbReference type="Pfam" id="PF02729">
    <property type="entry name" value="OTCace_N"/>
    <property type="match status" value="1"/>
</dbReference>
<evidence type="ECO:0000256" key="1">
    <source>
        <dbReference type="ARBA" id="ARBA00003822"/>
    </source>
</evidence>
<keyword evidence="2" id="KW-0808">Transferase</keyword>
<dbReference type="InterPro" id="IPR036901">
    <property type="entry name" value="Asp/Orn_carbamoylTrfase_sf"/>
</dbReference>
<dbReference type="InterPro" id="IPR006131">
    <property type="entry name" value="Asp_carbamoyltransf_Asp/Orn-bd"/>
</dbReference>
<dbReference type="SUPFAM" id="SSF53671">
    <property type="entry name" value="Aspartate/ornithine carbamoyltransferase"/>
    <property type="match status" value="1"/>
</dbReference>
<evidence type="ECO:0000313" key="5">
    <source>
        <dbReference type="EMBL" id="KEC65222.1"/>
    </source>
</evidence>
<comment type="function">
    <text evidence="1">Reversibly catalyzes the transfer of the carbamoyl group from carbamoyl phosphate (CP) to the N(epsilon) atom of ornithine (ORN) to produce L-citrulline.</text>
</comment>
<dbReference type="InterPro" id="IPR006132">
    <property type="entry name" value="Asp/Orn_carbamoyltranf_P-bd"/>
</dbReference>
<evidence type="ECO:0000256" key="2">
    <source>
        <dbReference type="ARBA" id="ARBA00022679"/>
    </source>
</evidence>
<proteinExistence type="predicted"/>
<dbReference type="Gene3D" id="3.40.50.1370">
    <property type="entry name" value="Aspartate/ornithine carbamoyltransferase"/>
    <property type="match status" value="2"/>
</dbReference>
<accession>A0ABR4SQ17</accession>